<dbReference type="PRINTS" id="PR00845">
    <property type="entry name" value="GLHYDRLASE52"/>
</dbReference>
<accession>A0A919PPZ6</accession>
<dbReference type="EMBL" id="BONQ01000092">
    <property type="protein sequence ID" value="GIG48014.1"/>
    <property type="molecule type" value="Genomic_DNA"/>
</dbReference>
<gene>
    <name evidence="1" type="ORF">Dsi01nite_060550</name>
</gene>
<proteinExistence type="predicted"/>
<comment type="caution">
    <text evidence="1">The sequence shown here is derived from an EMBL/GenBank/DDBJ whole genome shotgun (WGS) entry which is preliminary data.</text>
</comment>
<dbReference type="Pfam" id="PF03512">
    <property type="entry name" value="Glyco_hydro_52"/>
    <property type="match status" value="1"/>
</dbReference>
<reference evidence="1" key="1">
    <citation type="submission" date="2021-01" db="EMBL/GenBank/DDBJ databases">
        <title>Whole genome shotgun sequence of Dactylosporangium siamense NBRC 106093.</title>
        <authorList>
            <person name="Komaki H."/>
            <person name="Tamura T."/>
        </authorList>
    </citation>
    <scope>NUCLEOTIDE SEQUENCE</scope>
    <source>
        <strain evidence="1">NBRC 106093</strain>
    </source>
</reference>
<dbReference type="InterPro" id="IPR008928">
    <property type="entry name" value="6-hairpin_glycosidase_sf"/>
</dbReference>
<dbReference type="InterPro" id="IPR000852">
    <property type="entry name" value="Glyco_hydro_52"/>
</dbReference>
<dbReference type="Proteomes" id="UP000660611">
    <property type="component" value="Unassembled WGS sequence"/>
</dbReference>
<keyword evidence="2" id="KW-1185">Reference proteome</keyword>
<dbReference type="AlphaFoldDB" id="A0A919PPZ6"/>
<evidence type="ECO:0000313" key="1">
    <source>
        <dbReference type="EMBL" id="GIG48014.1"/>
    </source>
</evidence>
<name>A0A919PPZ6_9ACTN</name>
<organism evidence="1 2">
    <name type="scientific">Dactylosporangium siamense</name>
    <dbReference type="NCBI Taxonomy" id="685454"/>
    <lineage>
        <taxon>Bacteria</taxon>
        <taxon>Bacillati</taxon>
        <taxon>Actinomycetota</taxon>
        <taxon>Actinomycetes</taxon>
        <taxon>Micromonosporales</taxon>
        <taxon>Micromonosporaceae</taxon>
        <taxon>Dactylosporangium</taxon>
    </lineage>
</organism>
<dbReference type="Gene3D" id="1.50.10.10">
    <property type="match status" value="1"/>
</dbReference>
<protein>
    <recommendedName>
        <fullName evidence="3">Beta-xylosidase</fullName>
    </recommendedName>
</protein>
<dbReference type="InterPro" id="IPR012341">
    <property type="entry name" value="6hp_glycosidase-like_sf"/>
</dbReference>
<dbReference type="SUPFAM" id="SSF48208">
    <property type="entry name" value="Six-hairpin glycosidases"/>
    <property type="match status" value="1"/>
</dbReference>
<dbReference type="GO" id="GO:0009044">
    <property type="term" value="F:xylan 1,4-beta-xylosidase activity"/>
    <property type="evidence" value="ECO:0007669"/>
    <property type="project" value="InterPro"/>
</dbReference>
<dbReference type="GO" id="GO:0005975">
    <property type="term" value="P:carbohydrate metabolic process"/>
    <property type="evidence" value="ECO:0007669"/>
    <property type="project" value="InterPro"/>
</dbReference>
<sequence length="722" mass="76887">MVLDIQRVGPADGPVPRGSDDVVELTGAEALFNAHHAPVGAFASVTLGASGAAGGLGIGLEGPAGADVFVGVESADGRCFELLPFFDPEVDDRARYDAQLVGAGGDGPPLHPVAAEAMTREFGLSRDTWAHGDLRFSLYSPVGVVPDPDTHTTREVADAILPSVLAELTLDNSAGARPRRVFLGYTGADLDAAMWRVDGWGDLAGVAQGRTTALVSDCADVRSGVGFSVGGILADAEGGAGLGRVGLLWAVVPAGAVRTLRFAFCFHRSGLVTTGIEASYAYTRHYPTLRDVATRALGGFDAHRGRWAAEAAALTAPGLPAQRRFQLAHAVRSYVGCTQLLDDGAPRWVVNEGEYRMINTLDLTVDQVFFELRHSPWLVRNVLDAFADRYRYDDDIHAPDGRLAPGGVAFTHDMGVGNAFAPPGRSAYERPGLRGCFSHMAHEELLNWSLCAALYVARTGDHAWRDRHAGLLGAVVESLARRDDPDPRSRTGVMGWDSARTGDGWEITTYDSLDPSLGRARGSVYLAVKSWAAYVCLAPILAAAGDDARAALAAAQARRCARTLLAAVGPDGALPAVLDDPAVHGRVVPAVEGLVYPWFAGIHDALDPAGEYGELIVALRRHLDAVLVAGVCLFDDGGWRLSSSSGNSWLSKIYLAQFVAERILGRDPGEAGRVADEAHARWLRDPRNARWAWSDQMQDGLAVGSRYYPRGVTAVLWLEPPG</sequence>
<evidence type="ECO:0008006" key="3">
    <source>
        <dbReference type="Google" id="ProtNLM"/>
    </source>
</evidence>
<evidence type="ECO:0000313" key="2">
    <source>
        <dbReference type="Proteomes" id="UP000660611"/>
    </source>
</evidence>